<gene>
    <name evidence="2" type="ORF">NDU88_002709</name>
</gene>
<evidence type="ECO:0000256" key="1">
    <source>
        <dbReference type="SAM" id="MobiDB-lite"/>
    </source>
</evidence>
<proteinExistence type="predicted"/>
<comment type="caution">
    <text evidence="2">The sequence shown here is derived from an EMBL/GenBank/DDBJ whole genome shotgun (WGS) entry which is preliminary data.</text>
</comment>
<feature type="region of interest" description="Disordered" evidence="1">
    <location>
        <begin position="66"/>
        <end position="90"/>
    </location>
</feature>
<reference evidence="2" key="1">
    <citation type="journal article" date="2022" name="bioRxiv">
        <title>Sequencing and chromosome-scale assembly of the giantPleurodeles waltlgenome.</title>
        <authorList>
            <person name="Brown T."/>
            <person name="Elewa A."/>
            <person name="Iarovenko S."/>
            <person name="Subramanian E."/>
            <person name="Araus A.J."/>
            <person name="Petzold A."/>
            <person name="Susuki M."/>
            <person name="Suzuki K.-i.T."/>
            <person name="Hayashi T."/>
            <person name="Toyoda A."/>
            <person name="Oliveira C."/>
            <person name="Osipova E."/>
            <person name="Leigh N.D."/>
            <person name="Simon A."/>
            <person name="Yun M.H."/>
        </authorList>
    </citation>
    <scope>NUCLEOTIDE SEQUENCE</scope>
    <source>
        <strain evidence="2">20211129_DDA</strain>
        <tissue evidence="2">Liver</tissue>
    </source>
</reference>
<dbReference type="EMBL" id="JANPWB010000004">
    <property type="protein sequence ID" value="KAJ1193411.1"/>
    <property type="molecule type" value="Genomic_DNA"/>
</dbReference>
<dbReference type="Proteomes" id="UP001066276">
    <property type="component" value="Chromosome 2_2"/>
</dbReference>
<dbReference type="AlphaFoldDB" id="A0AAV7UXV6"/>
<evidence type="ECO:0000313" key="3">
    <source>
        <dbReference type="Proteomes" id="UP001066276"/>
    </source>
</evidence>
<feature type="compositionally biased region" description="Polar residues" evidence="1">
    <location>
        <begin position="66"/>
        <end position="87"/>
    </location>
</feature>
<accession>A0AAV7UXV6</accession>
<feature type="region of interest" description="Disordered" evidence="1">
    <location>
        <begin position="104"/>
        <end position="152"/>
    </location>
</feature>
<organism evidence="2 3">
    <name type="scientific">Pleurodeles waltl</name>
    <name type="common">Iberian ribbed newt</name>
    <dbReference type="NCBI Taxonomy" id="8319"/>
    <lineage>
        <taxon>Eukaryota</taxon>
        <taxon>Metazoa</taxon>
        <taxon>Chordata</taxon>
        <taxon>Craniata</taxon>
        <taxon>Vertebrata</taxon>
        <taxon>Euteleostomi</taxon>
        <taxon>Amphibia</taxon>
        <taxon>Batrachia</taxon>
        <taxon>Caudata</taxon>
        <taxon>Salamandroidea</taxon>
        <taxon>Salamandridae</taxon>
        <taxon>Pleurodelinae</taxon>
        <taxon>Pleurodeles</taxon>
    </lineage>
</organism>
<name>A0AAV7UXV6_PLEWA</name>
<protein>
    <submittedName>
        <fullName evidence="2">Uncharacterized protein</fullName>
    </submittedName>
</protein>
<keyword evidence="3" id="KW-1185">Reference proteome</keyword>
<evidence type="ECO:0000313" key="2">
    <source>
        <dbReference type="EMBL" id="KAJ1193411.1"/>
    </source>
</evidence>
<sequence>MAGYEGEMGEGTFYDDSVGSFEHDFVYALDAGVWHTVNVALALAIQPINHHLLGFAEQQGWVPQFSSQEELPFSQDTGSSSVANPHQSDFEQLVQALNKEHGYSSSQLLHLRDESKGDSNALSSSNSPVRDSDSPPRKRKAKSHHSSVSLQP</sequence>